<evidence type="ECO:0000256" key="1">
    <source>
        <dbReference type="SAM" id="MobiDB-lite"/>
    </source>
</evidence>
<protein>
    <recommendedName>
        <fullName evidence="4">Sulfotransferase family protein</fullName>
    </recommendedName>
</protein>
<dbReference type="Gene3D" id="3.40.50.300">
    <property type="entry name" value="P-loop containing nucleotide triphosphate hydrolases"/>
    <property type="match status" value="1"/>
</dbReference>
<dbReference type="Proteomes" id="UP001418444">
    <property type="component" value="Unassembled WGS sequence"/>
</dbReference>
<name>A0ABP7NZP8_9ACTN</name>
<organism evidence="2 3">
    <name type="scientific">Gordonia caeni</name>
    <dbReference type="NCBI Taxonomy" id="1007097"/>
    <lineage>
        <taxon>Bacteria</taxon>
        <taxon>Bacillati</taxon>
        <taxon>Actinomycetota</taxon>
        <taxon>Actinomycetes</taxon>
        <taxon>Mycobacteriales</taxon>
        <taxon>Gordoniaceae</taxon>
        <taxon>Gordonia</taxon>
    </lineage>
</organism>
<gene>
    <name evidence="2" type="ORF">GCM10022231_14760</name>
</gene>
<evidence type="ECO:0000313" key="2">
    <source>
        <dbReference type="EMBL" id="GAA3956800.1"/>
    </source>
</evidence>
<keyword evidence="3" id="KW-1185">Reference proteome</keyword>
<evidence type="ECO:0000313" key="3">
    <source>
        <dbReference type="Proteomes" id="UP001418444"/>
    </source>
</evidence>
<feature type="region of interest" description="Disordered" evidence="1">
    <location>
        <begin position="355"/>
        <end position="384"/>
    </location>
</feature>
<sequence>MLIGTMSTVYVHVGLPKTGTTHLQDRLWVNRDAALDRADLLYPGVTMEDHFHAAAHLQPERYLAWATPDRAGAWPRMVAQMKAWPGKSVISHELYANAKDRHIARLLDDLSFADEVHVVLTVRDLARQLPSVWQENVKNQRPASFDDFLASVARYPHADPLTDGFAEEPFWEYQDYPAIVERWSKVLPPERIHIVTVPASGTATDGDCLWERFLAVLDVDPAALPNVGRRDNSSLSAAQTEFLRRLNSRLQPKDVDWWRYEWIVKRRFIGDALRNTGSGKPLGLTADQRVWAAQQSAPMIAAIAEGGYSVTGTLDDLRVDPSVDVSEAPPPTGDEAMEAGLDALAYWIKTMPNPQERPALTTRARDVARRAKRRAVGLRDRLQG</sequence>
<accession>A0ABP7NZP8</accession>
<proteinExistence type="predicted"/>
<evidence type="ECO:0008006" key="4">
    <source>
        <dbReference type="Google" id="ProtNLM"/>
    </source>
</evidence>
<dbReference type="SUPFAM" id="SSF52540">
    <property type="entry name" value="P-loop containing nucleoside triphosphate hydrolases"/>
    <property type="match status" value="1"/>
</dbReference>
<reference evidence="3" key="1">
    <citation type="journal article" date="2019" name="Int. J. Syst. Evol. Microbiol.">
        <title>The Global Catalogue of Microorganisms (GCM) 10K type strain sequencing project: providing services to taxonomists for standard genome sequencing and annotation.</title>
        <authorList>
            <consortium name="The Broad Institute Genomics Platform"/>
            <consortium name="The Broad Institute Genome Sequencing Center for Infectious Disease"/>
            <person name="Wu L."/>
            <person name="Ma J."/>
        </authorList>
    </citation>
    <scope>NUCLEOTIDE SEQUENCE [LARGE SCALE GENOMIC DNA]</scope>
    <source>
        <strain evidence="3">JCM 16923</strain>
    </source>
</reference>
<comment type="caution">
    <text evidence="2">The sequence shown here is derived from an EMBL/GenBank/DDBJ whole genome shotgun (WGS) entry which is preliminary data.</text>
</comment>
<dbReference type="EMBL" id="BAAAZW010000004">
    <property type="protein sequence ID" value="GAA3956800.1"/>
    <property type="molecule type" value="Genomic_DNA"/>
</dbReference>
<dbReference type="InterPro" id="IPR027417">
    <property type="entry name" value="P-loop_NTPase"/>
</dbReference>